<gene>
    <name evidence="2" type="ORF">C1O36_01455</name>
    <name evidence="3" type="ORF">NCTC12218_00881</name>
</gene>
<reference evidence="1 4" key="3">
    <citation type="submission" date="2020-11" db="EMBL/GenBank/DDBJ databases">
        <authorList>
            <consortium name="Pathogen Informatics"/>
        </authorList>
    </citation>
    <scope>NUCLEOTIDE SEQUENCE [LARGE SCALE GENOMIC DNA]</scope>
    <source>
        <strain evidence="1 4">NCTC12218</strain>
    </source>
</reference>
<reference evidence="3" key="2">
    <citation type="submission" date="2018-06" db="EMBL/GenBank/DDBJ databases">
        <authorList>
            <consortium name="Pathogen Informatics"/>
            <person name="Doyle S."/>
        </authorList>
    </citation>
    <scope>NUCLEOTIDE SEQUENCE [LARGE SCALE GENOMIC DNA]</scope>
    <source>
        <strain evidence="3">NCTC12218</strain>
    </source>
</reference>
<protein>
    <submittedName>
        <fullName evidence="3">Uncharacterized protein</fullName>
    </submittedName>
</protein>
<evidence type="ECO:0000313" key="5">
    <source>
        <dbReference type="Proteomes" id="UP000572988"/>
    </source>
</evidence>
<dbReference type="EMBL" id="POVK01000003">
    <property type="protein sequence ID" value="NHA33204.1"/>
    <property type="molecule type" value="Genomic_DNA"/>
</dbReference>
<evidence type="ECO:0000313" key="4">
    <source>
        <dbReference type="Proteomes" id="UP000264146"/>
    </source>
</evidence>
<evidence type="ECO:0000313" key="1">
    <source>
        <dbReference type="EMBL" id="CAD7359275.1"/>
    </source>
</evidence>
<dbReference type="Proteomes" id="UP000264146">
    <property type="component" value="Chromosome"/>
</dbReference>
<dbReference type="EMBL" id="UHEF01000001">
    <property type="protein sequence ID" value="SUM88013.1"/>
    <property type="molecule type" value="Genomic_DNA"/>
</dbReference>
<proteinExistence type="predicted"/>
<dbReference type="RefSeq" id="WP_016425548.1">
    <property type="nucleotide sequence ID" value="NZ_CABKRV010000001.1"/>
</dbReference>
<sequence length="189" mass="22457">MYQTRNALISYQLNESTNFQLALLNQQLLNERYQEQRFLDMIQAVFQTHYETSNITIGVSDDRQLRENAYQFKDLLEQALMHTGCSEFVIRVVEWKEDCKSMKKFERAFVENEPDIWFVFSKPLSFCRLLKRLYRNPLFDPRRTYCMSNLCSNHLVQTLGFKYFEGMKGITSMGKVWTAEDGELRIIPS</sequence>
<evidence type="ECO:0000313" key="2">
    <source>
        <dbReference type="EMBL" id="NHA33204.1"/>
    </source>
</evidence>
<organism evidence="3">
    <name type="scientific">Staphylococcus schleiferi</name>
    <dbReference type="NCBI Taxonomy" id="1295"/>
    <lineage>
        <taxon>Bacteria</taxon>
        <taxon>Bacillati</taxon>
        <taxon>Bacillota</taxon>
        <taxon>Bacilli</taxon>
        <taxon>Bacillales</taxon>
        <taxon>Staphylococcaceae</taxon>
        <taxon>Staphylococcus</taxon>
    </lineage>
</organism>
<keyword evidence="5" id="KW-1185">Reference proteome</keyword>
<dbReference type="Proteomes" id="UP000572988">
    <property type="component" value="Unassembled WGS sequence"/>
</dbReference>
<accession>A0A7Z7VWR3</accession>
<dbReference type="AlphaFoldDB" id="A0A7Z7VWR3"/>
<name>A0A7Z7VWR3_STASC</name>
<dbReference type="EMBL" id="LR962863">
    <property type="protein sequence ID" value="CAD7359275.1"/>
    <property type="molecule type" value="Genomic_DNA"/>
</dbReference>
<reference evidence="2 5" key="1">
    <citation type="submission" date="2018-01" db="EMBL/GenBank/DDBJ databases">
        <title>Complete genome sequence of Staphylococcus Scheliferi isolated from human.</title>
        <authorList>
            <person name="Abouelkhair M.A."/>
            <person name="Bemis D.A."/>
            <person name="Kania S.A."/>
        </authorList>
    </citation>
    <scope>NUCLEOTIDE SEQUENCE [LARGE SCALE GENOMIC DNA]</scope>
    <source>
        <strain evidence="2 5">ATCC 43808</strain>
    </source>
</reference>
<evidence type="ECO:0000313" key="3">
    <source>
        <dbReference type="EMBL" id="SUM88013.1"/>
    </source>
</evidence>